<dbReference type="SUPFAM" id="SSF56801">
    <property type="entry name" value="Acetyl-CoA synthetase-like"/>
    <property type="match status" value="6"/>
</dbReference>
<evidence type="ECO:0000256" key="4">
    <source>
        <dbReference type="ARBA" id="ARBA00006484"/>
    </source>
</evidence>
<dbReference type="Gene3D" id="1.10.1200.10">
    <property type="entry name" value="ACP-like"/>
    <property type="match status" value="7"/>
</dbReference>
<dbReference type="Gene3D" id="3.40.50.980">
    <property type="match status" value="8"/>
</dbReference>
<dbReference type="Pfam" id="PF08659">
    <property type="entry name" value="KR"/>
    <property type="match status" value="1"/>
</dbReference>
<dbReference type="Pfam" id="PF13193">
    <property type="entry name" value="AMP-binding_C"/>
    <property type="match status" value="5"/>
</dbReference>
<dbReference type="GO" id="GO:0009239">
    <property type="term" value="P:enterobactin biosynthetic process"/>
    <property type="evidence" value="ECO:0007669"/>
    <property type="project" value="TreeGrafter"/>
</dbReference>
<dbReference type="Pfam" id="PF00668">
    <property type="entry name" value="Condensation"/>
    <property type="match status" value="6"/>
</dbReference>
<comment type="similarity">
    <text evidence="9">Belongs to the NRP synthetase family.</text>
</comment>
<dbReference type="InterPro" id="IPR000415">
    <property type="entry name" value="Nitroreductase-like"/>
</dbReference>
<dbReference type="InterPro" id="IPR010071">
    <property type="entry name" value="AA_adenyl_dom"/>
</dbReference>
<comment type="catalytic activity">
    <reaction evidence="10">
        <text>holo-[peptidyl-carrier protein] + L-cysteine + ATP = L-cysteinyl-[peptidyl-carrier protein] + AMP + diphosphate</text>
        <dbReference type="Rhea" id="RHEA:61680"/>
        <dbReference type="Rhea" id="RHEA-COMP:11480"/>
        <dbReference type="Rhea" id="RHEA-COMP:15906"/>
        <dbReference type="ChEBI" id="CHEBI:30616"/>
        <dbReference type="ChEBI" id="CHEBI:33019"/>
        <dbReference type="ChEBI" id="CHEBI:35235"/>
        <dbReference type="ChEBI" id="CHEBI:64479"/>
        <dbReference type="ChEBI" id="CHEBI:144926"/>
        <dbReference type="ChEBI" id="CHEBI:456215"/>
        <dbReference type="EC" id="6.2.1.69"/>
    </reaction>
    <physiologicalReaction direction="left-to-right" evidence="10">
        <dbReference type="Rhea" id="RHEA:61681"/>
    </physiologicalReaction>
</comment>
<feature type="region of interest" description="Disordered" evidence="13">
    <location>
        <begin position="2874"/>
        <end position="2895"/>
    </location>
</feature>
<dbReference type="GO" id="GO:0047527">
    <property type="term" value="F:2,3-dihydroxybenzoate-serine ligase activity"/>
    <property type="evidence" value="ECO:0007669"/>
    <property type="project" value="TreeGrafter"/>
</dbReference>
<dbReference type="NCBIfam" id="NF003417">
    <property type="entry name" value="PRK04813.1"/>
    <property type="match status" value="6"/>
</dbReference>
<evidence type="ECO:0000313" key="16">
    <source>
        <dbReference type="EMBL" id="AGS36760.1"/>
    </source>
</evidence>
<dbReference type="InterPro" id="IPR045851">
    <property type="entry name" value="AMP-bd_C_sf"/>
</dbReference>
<dbReference type="GO" id="GO:0016746">
    <property type="term" value="F:acyltransferase activity"/>
    <property type="evidence" value="ECO:0007669"/>
    <property type="project" value="InterPro"/>
</dbReference>
<dbReference type="InterPro" id="IPR020841">
    <property type="entry name" value="PKS_Beta-ketoAc_synthase_dom"/>
</dbReference>
<dbReference type="InterPro" id="IPR036736">
    <property type="entry name" value="ACP-like_sf"/>
</dbReference>
<dbReference type="InterPro" id="IPR042099">
    <property type="entry name" value="ANL_N_sf"/>
</dbReference>
<dbReference type="InterPro" id="IPR020802">
    <property type="entry name" value="TesA-like"/>
</dbReference>
<dbReference type="InterPro" id="IPR016039">
    <property type="entry name" value="Thiolase-like"/>
</dbReference>
<dbReference type="GO" id="GO:0009366">
    <property type="term" value="C:enterobactin synthetase complex"/>
    <property type="evidence" value="ECO:0007669"/>
    <property type="project" value="TreeGrafter"/>
</dbReference>
<evidence type="ECO:0000259" key="14">
    <source>
        <dbReference type="PROSITE" id="PS50075"/>
    </source>
</evidence>
<dbReference type="InterPro" id="IPR020051">
    <property type="entry name" value="SagB-type_dehydrogenase"/>
</dbReference>
<dbReference type="SMART" id="SM00825">
    <property type="entry name" value="PKS_KS"/>
    <property type="match status" value="1"/>
</dbReference>
<evidence type="ECO:0000256" key="10">
    <source>
        <dbReference type="ARBA" id="ARBA00052643"/>
    </source>
</evidence>
<dbReference type="InterPro" id="IPR057326">
    <property type="entry name" value="KR_dom"/>
</dbReference>
<feature type="region of interest" description="Disordered" evidence="13">
    <location>
        <begin position="1"/>
        <end position="27"/>
    </location>
</feature>
<evidence type="ECO:0000256" key="11">
    <source>
        <dbReference type="ARBA" id="ARBA00066651"/>
    </source>
</evidence>
<sequence length="7672" mass="840810">MDGSLMFDKSSLRGTTSAQPNALPENPSDTAALAYWRERLADAPTLLELPTDRPRPAVQGDQTASHALVLDAPLSEGLKALGRRHGNSLFMTLLAGWAVVLARLSGQHKVMIGARTGDLGNTLPLRLSLIEAPSTSQLLDHTRAVLLGAEEHQDLPFEQLLAQLNSEHSPAYHPLIQVLFAWNHSESLPAGFDLTLVLAESEGRISGHLHYAAALFDAATIERFAGYLNTVLQQMIAQPACSVMALEMLDAAERQQLLHDWNSAEQPFDANQYIHGLFEAQVLRNPDAIAARLNDEALSYGELNTRANRLAHHLRSLGVGPDVRVGLCLERSLDMLVGVLAVLKAGGAYVPLDPTYPSARLVHMLADSAPVVVLTHGPSAAALEHSTVLDITDTRPWASQSPNNPDPLAIGLTPRHLAYVIYTSGSTGTPKGVMVEHRGLIAVSAAWEKLYALGEPLNHLQMAGFSFDVFSADLIRALGFGGTLVLCPRETLMDPPALYRLLSGARIGFADFVPAVLNPLLAWVEESAHDLSFMHTVVCGSDIWTAHSARQLRRLCGDHVQIVQAYGVTEASIDSTCFEFNTDSVADGVLPIGRALANTRIYLLDALGAPVPVGVAGELHIGGVGVARGYLNLPQLSAERFIDSPFVSGERLYRSGDLARYRADGNLEFLGRNDFQAKLRGLRLELGEIEARLADIAGVRESLVLLRQDTLGESRLVAYYCESQGAALSPRSLRKQLQVSLPDYMVPTAYVRLDALPLTANGKLDRTALPMPDAEAFDQRDYQPPQGPLEIALANIWAEVLGVERVGRQDQFFALGGHSLLVMRVLAQVRQQLGLEVAPSALFAAPVLEQFAERLKLNQDKARVAIAAVERSGAQTLSSAQQRLWFLAQMQGGNAAYHMPLNLRLRGPLQIAALERAFNQLVARHEALRTTFIAVEGEGRQLVASLWQFIKLSVVDLQGQPEALLTQLIDEEGAKPFDLSRGPLMRVSLVRLAEDEHVLLLTQHHIISDGWSMGVLTRELGLLYEAAIQDRDNPLPPLPVQYVDYAVWQRQWLTGEVLAEQSRYWRDTLSGAPVLLELPADHKRPPVQDYLGGFVPLVFDPTLTAQLKTLCMQQGTTLFMTLLAAWSLVLSRLSGQTDVVIGVPAANRTQQELEGLIGFFVNTLALRMTRSGSPSVAQWLQQARGVALGAQEHQDLPFEQVVELLNPPRSLAHSPLFQVLFAWEQDQDSDLVLSGLEVSPVESSHHVAKFDLQLALHERDGQIVGGLEYASGLFEPATVAQFGEYLRRVLTQMVENPEQPLTTVDLLSEEQHQQIVHDWNRTERDTSAMPDCVARFEAIARQTPQAVALLANDRQLSYGALNQAANRLAHYLIEQGVRPEHRVGLCLERSPEMVIGLLAILKAGAAYVPFDPAYPSERLAFMFSDAAPTLLLTQSALRDALPTDTNACCLDTDAQRWAHCPDTDPRVAVSPDNLGYVLYTSGSTGRPKGVAHNRRALDNLIAWQLDQAQAPGRVLQFASLNFDVSFQEICSTLCSGGSLLLMTEDSRKDLAALRPTLVAEGVQRAFLPFAVLQQLAGLTEADAPMPAGGCEIVTAGEALQINDELRDFVRGLGGAQLHNQYGPTETHVVSQFSLSCSDAEHWPDAPPIGRPIANARLYVLDVDMNPVPVGVAGELYIAGACLARGYLNRPDLTAERFVPDPFSAKPGARMYRSGDLAKFQADGNVQYLGRIDQQVKLRGFRIELGEIDSLLQQQPGVQEAAVLLREDVPGDKRLVAYVVGPASSETLRAELQRHLPEHMIPSAWVSMAQLPLTRNGKLDRQALPAPERNAGATYVAPRDDTEQRMADIWAEVLKCERVGIHDNFFELGGHSLLATRMIYAINQRMGAQLSLSSLFKTPVLMDLAAQVQAGRSDDTQIVPAFLEIEADRDARHEPFPLTDIQQAYWFGREATVSLGGVSAHGYEELRIPDFDAARFEQALNRMIQRHDMLRVVFLSDGTQQVLEQVPTYCMPRSDLRGVPADVAQQTLQATRERQSHQVLDASRWPLFEFSLSLLDDGITHLHISLDALIVDAASTQILARELMAFYVDPNLILPEPGLTFRDYVLAEHQLRSGIRYEQALSYWRERVTSLAPAPDLPLVRQPESIANPHFTRRDRDMPAAQWAQLKAVAKQFAVTPSVMLLTAFSEVLALWSRHPRFTLSLPLFNRLPLHPDVDEIIGDFTSLVLLEVSIAGAASFTDKARAVQAQLWQDIDHSVVSGVRVLRELSQARGVQQTAMPIVFNSTLSEAAPELAEFNLADALNAKHMHSITQTPQVWLDHTLLELEGRLLFNWDSIDELFPAGMIEEMFIAYNALLDRLLEPAAWEASTPQLLPMACLPAPLDTQEALPLMHELFERQALTTPDAVAVIAAQRQLTYGQLRTEARSLGALLQAEGVMPNRLVAVMMERGWEQVVATLAILYAGGAYLPIDPTLPAERVRHILERAEVSLVLTQPALLGVIEWPVQVSAIAVTDDVMVEHAPLQPVNVAPTDLAYVIYTSGSTGLPKGVVIDHRGAVNTLLDINRRFAVGPADCVLAISSLSFDLSVYDFFGTLAVGAAVVVLEPQLALDPAHWRDLIERHQVSLWNSVPALLGMLLEYFEGEGGTLPASLRVAMLSGDWIPLTLPQRLWALQPTAQLFSLGGATEASIWSICYPVQHVDPAWRSIPYGKALDHQRFYVLDEALQIRPTWVAGQLYIGGIGLAQGYWRDEKLSAGSFFPHPLTRERLYRTGDLGRLLPDGNIEFLGREDNQVKVQGYRIELGEIEAALNRHPGVQGAVVKILGSTLGEKRLAGYVLKADPALQASDFVQYLADKLPAYMVPSSFTFVDAWPLSSNGKVDKKRLPEPSQQQESGPALEVEGAQEQRLVAIVQGVLKRDAIAGNANLLNLGATSIDIVRISNALSSELRFRPHVAQLLAQPTLLHLIGMYRQSLARQELVSNAQQRPNSPEEVIEDPQQRAQFKADQRGRRTFAQALPSVALALPQSPAFTQRFSDYRSVRQYAAQPIETRAFAELLAALAQGQLDGEVKYQFPSAGGLYPIQAYLYVKPDRVLGVPGGAYYYDPREHRLLALDSGVLDPDTYDYFVNRPVYENAAFSLFFIADMAAIRPLYGERSRDFCHIETGAIAQLLSMTAVEQGLGLCGVGSIEEAQLPTLFDLGPSHQLIYSMVGGLRTTDEQHRAPVEAFAPDQPSDDSDIEEFEVMNAYQLLELFARHAVVLEVDGDKLRCKAPRGFLTEEMLQALKLHKPELIALLGGHDAAAIPSRAGGETDWPLSFSQRQLWFLDQLEPGNAFYNVPTAVTLKGPLEVPLLERALNEMIQRHEILRTTFCSVDGEPRQVVHSMDDTSLWRGSLLPLDCAAGPSSGPLRAPAGASSLATGLVLGVTDLRDLPAAEREQQVRMAVDHDARAPFDLATGPLLRAALLRLADDEYLWLYSVHHIVADGWSMGVILHEIATLYGDYLRGEPSSLAPLPVQYADYACWQQQRLGGDALTAQLEYWRRTLTDAPALSTIPADRPRPLVQRYAGATFSSSLDGNTLRELNGLARQTQGTLFNVLMGALAVLLWRHSGQQDLCIGTPFANRSSPEIEPLIGHFVNTLVVRQHLDPQQTFAELLRDVRGQMLDVHAHQDVPFDRVVEAVNPPRDTAHSPLFQVMLVLQNTPGGAVEMPGLSLSPYSTSSATAKFDLAFEWVEREGRLNLLVEYNTDLFDVATIERLSGHYRQLLEHIARDPKQPISALSLLAEAEREQILVDWNRSEPLTQPADCVHRLFEAQVARNPQACAVAFEAETLSYGELNAQANRLAQHLRSLGVGPDVRVAVCVERSLELPVALLAVLKAGGAYVPLDPNYPVGRLSHMLSDSTPAVLLTLGPAHAILRQAQQGSTWEAPVLDLKADAALWAGLSPDNPDPRSVGVTPDHLAYVIYTSGTTGMPKGAMVAHRGLSNLLLWCSQVCGETGVMLHKIPFGFDASAWETFWPLATGGRLVVARPGGHLEPGYMAKVVREQRVTALVFVPAMLQLFLEVDEVSLCTELTDVFSGGGELSPALARRFQERLPHARLHNVYGPTETTVINSVWTLEPGAEVPALQVPIGRPIANNRFYVLDERDAPVPVGVTGQLHIGGVGVARGYLGLAQLTAERFIDNPFVPGDRLYRSGDLARYRPDGQLEFLGRNDFQVKLRGVRLELGEIEARLEAFADIRAAVVLMVGDTAQNQRLVACCAVMETPDEATVHAHLAATLPSAVLPSAYLWLDTLPLTANGKIDRVALTTLADQDLANRQVNLSSPRDHIELTLYQIWKGLLLATQIGIRDNFFNVGGTSIAAIKMAHQIGQAFAVEVPVRVVLGYPTIEALGGWLRAGASPAAVQSNLIEFRRGAGQRNVVCIHPAGGTAFCYLSLAKVLPEEVGVYGVQSPGLNPGEATEPTVEAMAEAYLRLIEPLITQPLVLTGLSFGGLVAYEMARRLTAAGHREVTVVLLDTQGSDDPGFRQQIGTVDMAEFRDKLVRFNGMYPGIEDAQVERYFHLYNHNRLAMAGYECAPRAGRVVLIQAREGFSRQQLHELRGFWRRRAGEGFLAKLVNGGHWDMLETAEVHRVSQTLKQELQRFDAQEAKMMNPQMLTLLAQFAGQVRRDPQALAVIDQQVRLTYSELASASERIARGLQARGVQPGQSVALCMPRCWQWLAAILGALKVGAVVVPLDRASPLKRRDLMLADAGCVGLITLDEEWTPATALWQANVEALLDHPDHPPQPLADTFAEVSFLFYTSGTTGTPKAVEVGERGLLRLTQTEGYIEIRPKDRFACLSNPAFDACSFELWAPLLNGGCCVIIADHDLLDAQRLARVLEEQRVDNLFMTVSLFNTLSAECPACFASLRQVLIGGEQISAAAVRAWYRANPGSQCQIFNVYGPTECTTFALCYPIARDFSGPLVPIGRPLPDTGVQVLDEQQRPVAVGEVGELYLSGSGVARGYRNRAEDTSRNFVRLANLDGGAHVHYRTGDRVRVNAEGLVEYIGRVDRQVKVRGFRIEPGEVELQILEHPQVAQAYVCTRRQAAEDHQLLAFIVPRDGLEYAEFDAHLRARLASYMRPHQLFLLERLPLTANGKIDRETLLAQSLTPWRPMVEQRNFEGSPALNWLLAQVRSLLGQPALNAHDDWLGSGGDSLKAMRLRSAIRTHWQREIAIATLLSEPFAALAEHLIGQQANFIYPPAPAISSARRLPATAEQRRLWLMQQRTPTSTAYNVPLILHLAAGVDVSALAYAVGQLAARHPGLRTAFVTGADGLDQVIAEQGPVCRTFEPGHFTEDTWQAFAALVFGTPFDLATPTLFQAWLLPFADGSCRLLLNLHHIIVDGWSMNLLFDDLTQLYEDAVRGRVSPEPTPQLTTLEFGLWQGQWSVDPHYRDQRRALAQLHRQQEAPSPTLMPMRAVGPEARLYRAPLGNLRSAALERFCSQQRLTRFEVLFSVFAWSLYALTGSERPRIASPVSNRPLAEFEQTLGMFANTVLIPTTVDNALALGEQLRRQTATVREVLGLQDVALADVVEDLRLSSGTPLFDFMFVLENTDYAALAGSGLQATLEFSGPLQAKCPLTLLVVGAECWWEYQCSYFDEAQMHAVNELFCRGLDLLLESPAAALDDLLSPYRHHLPAASEGANGTPPFNTLADWFEHQLLCTPDATALVAGQQRLSYAELNGLADTLTAILIERYPLPTQDNTPLHVVMFLEASVEHIVALLALAKLNLTAVPLDPGYPLAVQRQVLEQANPHCLLFSTATEAALENLDAKRCARHRVDLSAEAQAFERPRHAGERALYTLFTSGSTGTPKGVQVPDRTLCNLLQWQRAEGQLPAKSVTLQFSMLSFDVSFQEIFGTLCGGGTYHLITPRWRQDAQALLAYLVEARIERLFLPCVALQHLAQTAVAQGVYPPTLREVVTAGEQLLCTDALKTWFGGLPLATLFNHYGPTETHVVSAYRLPATVRDWPLRAPIGHAVSNARLLLVDEHDRPVPNGSRGYLLVAGPMISRCYLADPALNTARFIELPQAEGDTRLFYRTGDLAWADPEGCLHYLGRDDQQIKLSGHRLELGQIEAALMQVPQVINAVVTVQADPPSLIAYLQLDGEPATAQTLDRQVARQLPAHVRIDEYRRIDAWPRTPSGKIDRKALSGLGEALERRRATAPATALSPLEQQLSELFSAVIGRDIEPDQTFFEAGATSLGLMRLHARYNQELPHNVAMADLFEQVTVRRLAAHLSRAPSAPVERVRQADVGQQPMAIIGMAVNVAGAQNLDEFWAMVQGGELGIEHFEAAEGRVGARSQLAGMLDFDPEYFGISRQEARLMDPQQRHLLMACVQALQHAAITPSAEGPRIGLIASCGETTYFQQMLRETADGDLPDGFQMALHHDKDFLATKAAYHLNLTGPAMSVQAACGSSLIGVHLASAMLRQGDSDVMLAAGVLIDPTLTDGYRHRSQHIFSSDGLCRPFSDDASGTIGASGYGVVVLKPLAKARADGDRIYALVEASALNNDGRDKMSYTAPSVAGQSAVISEALAKAGLTGADIGYIEAHGTGTLLGDPVEVAALSKAFGDAPTGGCALASVKSQIGHLGAAAGVVGLIRASLAVFHGVVPPNLGFGRVNPQIDLANSPFYVPTTSRPWPEGRRRLAGVSSFGIGGTNAHVIVGAAQHDEVLAEDVLPCLMISAHSRSALLRDVAAIQGYLNAFPERHSAVLGHLQSGRRQLRWRLAMAYRPGEVLHTSSIKEVSVSGVQLKADGHKTQALIDAWYDGATIDWPQRSAPPPWDLPPSSFDLETFRFQAAVEPEKAMTVERQPLADWFYQRQWVRVRRLNTVVATERRETLVICSNETLDTTLLESLNTVYQRVIHLRAGNGFKRLGTDRFELDPLDAQALSRLLDELAEPALGELDWLHALPLSVTGAVNEQSLAAAQWAGLDTVSALMQAWGQASRATTLRLWLMSWQACPVDGEVIRPELAALAGITEVVPQEYPVRCHWLDWPTFRMGAQELATLLADPASLPRRMAIRDGYLWQPRLIASPLPASVPMANRLPMDGMFLVLGGTGGIGRTLAEHLLQAPQRRIVVLSRRGELPAALAAYGSRIDCVQADIADLANWPAVLEQLARCYGRFAGVIHAAGVGAGSLIRQRDARQLGEAMAAKTRGMLAVEALISTMNPGFVLYCSSMSALFGGAGHMDYAAASALLDGFAHYRPSAASDCVRLGINWDIWRDIGMATTSGTGDAAHQEHLTVGMSAEEGCRVFDLAMTTQLPQLLISTTGIDTARRFYPVRHGAVIAPVNVPEVLDLHSHLHESLCKWLGVTRLDDDDSLYELGADSLTLLDLIDELQAATGVVFQLSQFSHKVSLQEILALVDAAAVCVTPNAPDTWADAVQIDQWHAGAGREWLYLIHPVGGDVQAYRELVSALHPDLGVCVIADPALRLPDLPNISLAERAEFYLKAIQARQTNGGAWRLAGWSFGAWVAQSMCSLAQSSGFRQPLLYLIDPPAPDAGAELASIDDQAIGQVFQREFAQRWPDAVGRALPEDRQVYMQRLTRCCNHNIASMASFQPPPLTNTSVRMFIAAQANPYGVGNAWNAEDLKHAWQDLLPQLQSWQLLDTDHYGIVAGQWARVIAEIISTDSQPEEGDQHE</sequence>
<evidence type="ECO:0000256" key="9">
    <source>
        <dbReference type="ARBA" id="ARBA00029454"/>
    </source>
</evidence>
<dbReference type="NCBIfam" id="TIGR03605">
    <property type="entry name" value="antibiot_sagB"/>
    <property type="match status" value="1"/>
</dbReference>
<feature type="domain" description="Carrier" evidence="14">
    <location>
        <begin position="2894"/>
        <end position="2969"/>
    </location>
</feature>
<dbReference type="InterPro" id="IPR029479">
    <property type="entry name" value="Nitroreductase"/>
</dbReference>
<dbReference type="InterPro" id="IPR014031">
    <property type="entry name" value="Ketoacyl_synth_C"/>
</dbReference>
<dbReference type="FunFam" id="3.30.559.10:FF:000012">
    <property type="entry name" value="Non-ribosomal peptide synthetase"/>
    <property type="match status" value="1"/>
</dbReference>
<evidence type="ECO:0000256" key="8">
    <source>
        <dbReference type="ARBA" id="ARBA00022679"/>
    </source>
</evidence>
<dbReference type="Pfam" id="PF16197">
    <property type="entry name" value="KAsynt_C_assoc"/>
    <property type="match status" value="1"/>
</dbReference>
<dbReference type="Pfam" id="PF00881">
    <property type="entry name" value="Nitroreductase"/>
    <property type="match status" value="1"/>
</dbReference>
<dbReference type="CDD" id="cd08953">
    <property type="entry name" value="KR_2_SDR_x"/>
    <property type="match status" value="1"/>
</dbReference>
<dbReference type="CDD" id="cd19535">
    <property type="entry name" value="Cyc_NRPS"/>
    <property type="match status" value="1"/>
</dbReference>
<evidence type="ECO:0000256" key="12">
    <source>
        <dbReference type="ARBA" id="ARBA00079103"/>
    </source>
</evidence>
<evidence type="ECO:0000256" key="5">
    <source>
        <dbReference type="ARBA" id="ARBA00022450"/>
    </source>
</evidence>
<feature type="domain" description="Carrier" evidence="14">
    <location>
        <begin position="4317"/>
        <end position="4392"/>
    </location>
</feature>
<comment type="similarity">
    <text evidence="3">Belongs to the ATP-dependent AMP-binding enzyme family.</text>
</comment>
<dbReference type="EC" id="6.2.1.69" evidence="11"/>
<keyword evidence="7" id="KW-0436">Ligase</keyword>
<dbReference type="PROSITE" id="PS00455">
    <property type="entry name" value="AMP_BINDING"/>
    <property type="match status" value="5"/>
</dbReference>
<dbReference type="CDD" id="cd02142">
    <property type="entry name" value="McbC_SagB-like_oxidoreductase"/>
    <property type="match status" value="1"/>
</dbReference>
<dbReference type="InterPro" id="IPR013968">
    <property type="entry name" value="PKS_KR"/>
</dbReference>
<dbReference type="CDD" id="cd17646">
    <property type="entry name" value="A_NRPS_AB3403-like"/>
    <property type="match status" value="1"/>
</dbReference>
<evidence type="ECO:0000259" key="15">
    <source>
        <dbReference type="PROSITE" id="PS52004"/>
    </source>
</evidence>
<dbReference type="CDD" id="cd00833">
    <property type="entry name" value="PKS"/>
    <property type="match status" value="1"/>
</dbReference>
<dbReference type="InterPro" id="IPR006162">
    <property type="entry name" value="Ppantetheine_attach_site"/>
</dbReference>
<dbReference type="InterPro" id="IPR001242">
    <property type="entry name" value="Condensation_dom"/>
</dbReference>
<dbReference type="FunFam" id="3.40.50.12780:FF:000012">
    <property type="entry name" value="Non-ribosomal peptide synthetase"/>
    <property type="match status" value="4"/>
</dbReference>
<dbReference type="GO" id="GO:0043041">
    <property type="term" value="P:amino acid activation for nonribosomal peptide biosynthetic process"/>
    <property type="evidence" value="ECO:0007669"/>
    <property type="project" value="TreeGrafter"/>
</dbReference>
<feature type="domain" description="Carrier" evidence="14">
    <location>
        <begin position="1836"/>
        <end position="1911"/>
    </location>
</feature>
<evidence type="ECO:0000256" key="2">
    <source>
        <dbReference type="ARBA" id="ARBA00004924"/>
    </source>
</evidence>
<dbReference type="InterPro" id="IPR041464">
    <property type="entry name" value="TubC_N"/>
</dbReference>
<dbReference type="GO" id="GO:0005829">
    <property type="term" value="C:cytosol"/>
    <property type="evidence" value="ECO:0007669"/>
    <property type="project" value="TreeGrafter"/>
</dbReference>
<dbReference type="Gene3D" id="3.30.300.30">
    <property type="match status" value="6"/>
</dbReference>
<dbReference type="SUPFAM" id="SSF53901">
    <property type="entry name" value="Thiolase-like"/>
    <property type="match status" value="1"/>
</dbReference>
<evidence type="ECO:0000256" key="7">
    <source>
        <dbReference type="ARBA" id="ARBA00022598"/>
    </source>
</evidence>
<dbReference type="FunFam" id="3.40.50.980:FF:000001">
    <property type="entry name" value="Non-ribosomal peptide synthetase"/>
    <property type="match status" value="4"/>
</dbReference>
<dbReference type="Pfam" id="PF00975">
    <property type="entry name" value="Thioesterase"/>
    <property type="match status" value="2"/>
</dbReference>
<dbReference type="InterPro" id="IPR023213">
    <property type="entry name" value="CAT-like_dom_sf"/>
</dbReference>
<dbReference type="InterPro" id="IPR020845">
    <property type="entry name" value="AMP-binding_CS"/>
</dbReference>
<dbReference type="Gene3D" id="3.30.559.10">
    <property type="entry name" value="Chloramphenicol acetyltransferase-like domain"/>
    <property type="match status" value="4"/>
</dbReference>
<dbReference type="InterPro" id="IPR009081">
    <property type="entry name" value="PP-bd_ACP"/>
</dbReference>
<comment type="similarity">
    <text evidence="4">Belongs to the short-chain dehydrogenases/reductases (SDR) family.</text>
</comment>
<dbReference type="Gene3D" id="1.10.1240.100">
    <property type="match status" value="1"/>
</dbReference>
<dbReference type="InterPro" id="IPR000873">
    <property type="entry name" value="AMP-dep_synth/lig_dom"/>
</dbReference>
<dbReference type="FunFam" id="3.30.559.10:FF:000023">
    <property type="entry name" value="Non-ribosomal peptide synthetase"/>
    <property type="match status" value="1"/>
</dbReference>
<dbReference type="InterPro" id="IPR001031">
    <property type="entry name" value="Thioesterase"/>
</dbReference>
<dbReference type="Pfam" id="PF18563">
    <property type="entry name" value="TubC_N"/>
    <property type="match status" value="1"/>
</dbReference>
<dbReference type="InterPro" id="IPR020806">
    <property type="entry name" value="PKS_PP-bd"/>
</dbReference>
<dbReference type="PROSITE" id="PS00012">
    <property type="entry name" value="PHOSPHOPANTETHEINE"/>
    <property type="match status" value="3"/>
</dbReference>
<dbReference type="PROSITE" id="PS50075">
    <property type="entry name" value="CARRIER"/>
    <property type="match status" value="7"/>
</dbReference>
<dbReference type="SUPFAM" id="SSF52777">
    <property type="entry name" value="CoA-dependent acyltransferases"/>
    <property type="match status" value="9"/>
</dbReference>
<dbReference type="PROSITE" id="PS52004">
    <property type="entry name" value="KS3_2"/>
    <property type="match status" value="1"/>
</dbReference>
<gene>
    <name evidence="16" type="primary">nrps</name>
</gene>
<comment type="pathway">
    <text evidence="2">Siderophore biosynthesis.</text>
</comment>
<protein>
    <recommendedName>
        <fullName evidence="12">L-cysteine--[L-cysteinyl-carrier protein] ligase</fullName>
        <ecNumber evidence="11">6.2.1.69</ecNumber>
    </recommendedName>
    <alternativeName>
        <fullName evidence="12">L-cysteine--[L-cysteinyl-carrier protein] ligase</fullName>
    </alternativeName>
</protein>
<dbReference type="SUPFAM" id="SSF51735">
    <property type="entry name" value="NAD(P)-binding Rossmann-fold domains"/>
    <property type="match status" value="2"/>
</dbReference>
<dbReference type="Pfam" id="PF00550">
    <property type="entry name" value="PP-binding"/>
    <property type="match status" value="7"/>
</dbReference>
<dbReference type="SMART" id="SM00824">
    <property type="entry name" value="PKS_TE"/>
    <property type="match status" value="1"/>
</dbReference>
<proteinExistence type="inferred from homology"/>
<dbReference type="Gene3D" id="3.40.50.1820">
    <property type="entry name" value="alpha/beta hydrolase"/>
    <property type="match status" value="2"/>
</dbReference>
<dbReference type="CDD" id="cd19531">
    <property type="entry name" value="LCL_NRPS-like"/>
    <property type="match status" value="2"/>
</dbReference>
<evidence type="ECO:0000256" key="13">
    <source>
        <dbReference type="SAM" id="MobiDB-lite"/>
    </source>
</evidence>
<dbReference type="CDD" id="cd12117">
    <property type="entry name" value="A_NRPS_Srf_like"/>
    <property type="match status" value="1"/>
</dbReference>
<dbReference type="SMART" id="SM00822">
    <property type="entry name" value="PKS_KR"/>
    <property type="match status" value="1"/>
</dbReference>
<name>S5TP53_PSEFL</name>
<dbReference type="Gene3D" id="3.40.47.10">
    <property type="match status" value="1"/>
</dbReference>
<dbReference type="SMART" id="SM00823">
    <property type="entry name" value="PKS_PP"/>
    <property type="match status" value="6"/>
</dbReference>
<dbReference type="SUPFAM" id="SSF55469">
    <property type="entry name" value="FMN-dependent nitroreductase-like"/>
    <property type="match status" value="1"/>
</dbReference>
<dbReference type="PANTHER" id="PTHR45527">
    <property type="entry name" value="NONRIBOSOMAL PEPTIDE SYNTHETASE"/>
    <property type="match status" value="1"/>
</dbReference>
<comment type="cofactor">
    <cofactor evidence="1">
        <name>pantetheine 4'-phosphate</name>
        <dbReference type="ChEBI" id="CHEBI:47942"/>
    </cofactor>
</comment>
<feature type="domain" description="Carrier" evidence="14">
    <location>
        <begin position="784"/>
        <end position="859"/>
    </location>
</feature>
<organism evidence="16">
    <name type="scientific">Pseudomonas fluorescens</name>
    <dbReference type="NCBI Taxonomy" id="294"/>
    <lineage>
        <taxon>Bacteria</taxon>
        <taxon>Pseudomonadati</taxon>
        <taxon>Pseudomonadota</taxon>
        <taxon>Gammaproteobacteria</taxon>
        <taxon>Pseudomonadales</taxon>
        <taxon>Pseudomonadaceae</taxon>
        <taxon>Pseudomonas</taxon>
    </lineage>
</organism>
<dbReference type="EMBL" id="KC883804">
    <property type="protein sequence ID" value="AGS36760.1"/>
    <property type="molecule type" value="Genomic_DNA"/>
</dbReference>
<dbReference type="PANTHER" id="PTHR45527:SF1">
    <property type="entry name" value="FATTY ACID SYNTHASE"/>
    <property type="match status" value="1"/>
</dbReference>
<dbReference type="FunFam" id="3.30.559.30:FF:000006">
    <property type="entry name" value="Yersiniabactin polyketide/non-ribosomal peptide synthetase"/>
    <property type="match status" value="1"/>
</dbReference>
<dbReference type="Gene3D" id="3.40.50.720">
    <property type="entry name" value="NAD(P)-binding Rossmann-like Domain"/>
    <property type="match status" value="1"/>
</dbReference>
<dbReference type="Gene3D" id="3.40.50.12780">
    <property type="entry name" value="N-terminal domain of ligase-like"/>
    <property type="match status" value="2"/>
</dbReference>
<dbReference type="InterPro" id="IPR025110">
    <property type="entry name" value="AMP-bd_C"/>
</dbReference>
<feature type="domain" description="Carrier" evidence="14">
    <location>
        <begin position="5154"/>
        <end position="5229"/>
    </location>
</feature>
<dbReference type="InterPro" id="IPR036291">
    <property type="entry name" value="NAD(P)-bd_dom_sf"/>
</dbReference>
<feature type="non-terminal residue" evidence="16">
    <location>
        <position position="1"/>
    </location>
</feature>
<evidence type="ECO:0000256" key="1">
    <source>
        <dbReference type="ARBA" id="ARBA00001957"/>
    </source>
</evidence>
<dbReference type="InterPro" id="IPR029058">
    <property type="entry name" value="AB_hydrolase_fold"/>
</dbReference>
<dbReference type="InterPro" id="IPR057737">
    <property type="entry name" value="Condensation_MtbB-like"/>
</dbReference>
<dbReference type="SUPFAM" id="SSF47336">
    <property type="entry name" value="ACP-like"/>
    <property type="match status" value="7"/>
</dbReference>
<dbReference type="FunFam" id="1.10.1200.10:FF:000016">
    <property type="entry name" value="Non-ribosomal peptide synthase"/>
    <property type="match status" value="1"/>
</dbReference>
<dbReference type="InterPro" id="IPR032821">
    <property type="entry name" value="PKS_assoc"/>
</dbReference>
<dbReference type="Pfam" id="PF00109">
    <property type="entry name" value="ketoacyl-synt"/>
    <property type="match status" value="1"/>
</dbReference>
<feature type="domain" description="Ketosynthase family 3 (KS3)" evidence="15">
    <location>
        <begin position="6287"/>
        <end position="6696"/>
    </location>
</feature>
<dbReference type="FunFam" id="3.30.300.30:FF:000010">
    <property type="entry name" value="Enterobactin synthetase component F"/>
    <property type="match status" value="2"/>
</dbReference>
<dbReference type="CDD" id="cd17651">
    <property type="entry name" value="A_NRPS_VisG_like"/>
    <property type="match status" value="1"/>
</dbReference>
<dbReference type="Gene3D" id="2.30.38.10">
    <property type="entry name" value="Luciferase, Domain 3"/>
    <property type="match status" value="4"/>
</dbReference>
<keyword evidence="6" id="KW-0597">Phosphoprotein</keyword>
<dbReference type="GO" id="GO:0031177">
    <property type="term" value="F:phosphopantetheine binding"/>
    <property type="evidence" value="ECO:0007669"/>
    <property type="project" value="InterPro"/>
</dbReference>
<dbReference type="FunFam" id="1.10.1200.10:FF:000005">
    <property type="entry name" value="Nonribosomal peptide synthetase 1"/>
    <property type="match status" value="1"/>
</dbReference>
<dbReference type="InterPro" id="IPR044894">
    <property type="entry name" value="TubC_N_sf"/>
</dbReference>
<feature type="domain" description="Carrier" evidence="14">
    <location>
        <begin position="6199"/>
        <end position="6273"/>
    </location>
</feature>
<dbReference type="Pfam" id="PF02801">
    <property type="entry name" value="Ketoacyl-synt_C"/>
    <property type="match status" value="1"/>
</dbReference>
<dbReference type="Gene3D" id="3.30.559.30">
    <property type="entry name" value="Nonribosomal peptide synthetase, condensation domain"/>
    <property type="match status" value="5"/>
</dbReference>
<evidence type="ECO:0000256" key="3">
    <source>
        <dbReference type="ARBA" id="ARBA00006432"/>
    </source>
</evidence>
<feature type="domain" description="Carrier" evidence="14">
    <location>
        <begin position="7325"/>
        <end position="7400"/>
    </location>
</feature>
<dbReference type="CDD" id="cd05930">
    <property type="entry name" value="A_NRPS"/>
    <property type="match status" value="1"/>
</dbReference>
<dbReference type="NCBIfam" id="TIGR01733">
    <property type="entry name" value="AA-adenyl-dom"/>
    <property type="match status" value="5"/>
</dbReference>
<dbReference type="CDD" id="cd12114">
    <property type="entry name" value="A_NRPS_TlmIV_like"/>
    <property type="match status" value="1"/>
</dbReference>
<dbReference type="GO" id="GO:0016491">
    <property type="term" value="F:oxidoreductase activity"/>
    <property type="evidence" value="ECO:0007669"/>
    <property type="project" value="InterPro"/>
</dbReference>
<dbReference type="InterPro" id="IPR014030">
    <property type="entry name" value="Ketoacyl_synth_N"/>
</dbReference>
<dbReference type="Gene3D" id="1.10.10.1830">
    <property type="entry name" value="Non-ribosomal peptide synthase, adenylation domain"/>
    <property type="match status" value="1"/>
</dbReference>
<accession>S5TP53</accession>
<evidence type="ECO:0000256" key="6">
    <source>
        <dbReference type="ARBA" id="ARBA00022553"/>
    </source>
</evidence>
<dbReference type="Gene3D" id="3.40.109.10">
    <property type="entry name" value="NADH Oxidase"/>
    <property type="match status" value="1"/>
</dbReference>
<keyword evidence="5" id="KW-0596">Phosphopantetheine</keyword>
<dbReference type="GO" id="GO:0072330">
    <property type="term" value="P:monocarboxylic acid biosynthetic process"/>
    <property type="evidence" value="ECO:0007669"/>
    <property type="project" value="UniProtKB-ARBA"/>
</dbReference>
<keyword evidence="8" id="KW-0808">Transferase</keyword>
<dbReference type="SUPFAM" id="SSF53474">
    <property type="entry name" value="alpha/beta-Hydrolases"/>
    <property type="match status" value="2"/>
</dbReference>
<reference evidence="16" key="1">
    <citation type="submission" date="2014-08" db="EMBL/GenBank/DDBJ databases">
        <title>Antibiotic production, colony morphology and biocontrol performance by Pseudomonas fluorescens In5 is modulated by growth conditions.</title>
        <authorList>
            <person name="Michelsen C.F."/>
            <person name="Stougaard P."/>
        </authorList>
    </citation>
    <scope>NUCLEOTIDE SEQUENCE</scope>
    <source>
        <strain evidence="16">In5</strain>
    </source>
</reference>
<dbReference type="Pfam" id="PF00501">
    <property type="entry name" value="AMP-binding"/>
    <property type="match status" value="6"/>
</dbReference>
<dbReference type="FunFam" id="2.30.38.10:FF:000001">
    <property type="entry name" value="Non-ribosomal peptide synthetase PvdI"/>
    <property type="match status" value="3"/>
</dbReference>